<dbReference type="RefSeq" id="WP_083091982.1">
    <property type="nucleotide sequence ID" value="NZ_LXWF01000040.1"/>
</dbReference>
<proteinExistence type="predicted"/>
<feature type="transmembrane region" description="Helical" evidence="1">
    <location>
        <begin position="174"/>
        <end position="191"/>
    </location>
</feature>
<keyword evidence="1" id="KW-0472">Membrane</keyword>
<dbReference type="OrthoDB" id="4948021at2"/>
<accession>A0A1Y1RPM6</accession>
<protein>
    <recommendedName>
        <fullName evidence="4">Type II secretion system protein GspF domain-containing protein</fullName>
    </recommendedName>
</protein>
<keyword evidence="3" id="KW-1185">Reference proteome</keyword>
<reference evidence="2 3" key="1">
    <citation type="submission" date="2016-05" db="EMBL/GenBank/DDBJ databases">
        <title>Draft genome sequence of a porcine commensal Rothia nasimurium.</title>
        <authorList>
            <person name="Gaiser R.A."/>
            <person name="Van Baarlen P."/>
            <person name="Wells J.M."/>
        </authorList>
    </citation>
    <scope>NUCLEOTIDE SEQUENCE [LARGE SCALE GENOMIC DNA]</scope>
    <source>
        <strain evidence="2 3">PT-32</strain>
    </source>
</reference>
<gene>
    <name evidence="2" type="ORF">A7979_03540</name>
</gene>
<dbReference type="EMBL" id="LXWF01000040">
    <property type="protein sequence ID" value="ORC16409.1"/>
    <property type="molecule type" value="Genomic_DNA"/>
</dbReference>
<keyword evidence="1" id="KW-1133">Transmembrane helix</keyword>
<name>A0A1Y1RPM6_9MICC</name>
<comment type="caution">
    <text evidence="2">The sequence shown here is derived from an EMBL/GenBank/DDBJ whole genome shotgun (WGS) entry which is preliminary data.</text>
</comment>
<evidence type="ECO:0000313" key="3">
    <source>
        <dbReference type="Proteomes" id="UP000192359"/>
    </source>
</evidence>
<evidence type="ECO:0008006" key="4">
    <source>
        <dbReference type="Google" id="ProtNLM"/>
    </source>
</evidence>
<feature type="transmembrane region" description="Helical" evidence="1">
    <location>
        <begin position="197"/>
        <end position="217"/>
    </location>
</feature>
<sequence length="233" mass="25203">MSVKRLFHREAAHSPEEKELWPDAIWRLAALLRAGCTPAFACRAVADYLTDQRELAQGLARSVPWYGRWGPAFRQKQTLGLALEQMQHLFEQCADDAERGLLLAQTCRRLSTQPLREPVATGLVALEACWHIAQSSGASVAGVFENLAAYLETEIDVGAQRETALSGPRATGRILSWLPLLGLGLGILMGTDPLGVLFGSVGGAALALVGVALAWGGHRWTARLIARAERGEL</sequence>
<keyword evidence="1" id="KW-0812">Transmembrane</keyword>
<dbReference type="AlphaFoldDB" id="A0A1Y1RPM6"/>
<dbReference type="Proteomes" id="UP000192359">
    <property type="component" value="Unassembled WGS sequence"/>
</dbReference>
<evidence type="ECO:0000256" key="1">
    <source>
        <dbReference type="SAM" id="Phobius"/>
    </source>
</evidence>
<organism evidence="2 3">
    <name type="scientific">Rothia nasimurium</name>
    <dbReference type="NCBI Taxonomy" id="85336"/>
    <lineage>
        <taxon>Bacteria</taxon>
        <taxon>Bacillati</taxon>
        <taxon>Actinomycetota</taxon>
        <taxon>Actinomycetes</taxon>
        <taxon>Micrococcales</taxon>
        <taxon>Micrococcaceae</taxon>
        <taxon>Rothia</taxon>
    </lineage>
</organism>
<evidence type="ECO:0000313" key="2">
    <source>
        <dbReference type="EMBL" id="ORC16409.1"/>
    </source>
</evidence>